<name>X0SK44_9ZZZZ</name>
<comment type="pathway">
    <text evidence="5">Amino-acid biosynthesis; L-methionine biosynthesis via de novo pathway.</text>
</comment>
<reference evidence="7" key="1">
    <citation type="journal article" date="2014" name="Front. Microbiol.">
        <title>High frequency of phylogenetically diverse reductive dehalogenase-homologous genes in deep subseafloor sedimentary metagenomes.</title>
        <authorList>
            <person name="Kawai M."/>
            <person name="Futagami T."/>
            <person name="Toyoda A."/>
            <person name="Takaki Y."/>
            <person name="Nishi S."/>
            <person name="Hori S."/>
            <person name="Arai W."/>
            <person name="Tsubouchi T."/>
            <person name="Morono Y."/>
            <person name="Uchiyama I."/>
            <person name="Ito T."/>
            <person name="Fujiyama A."/>
            <person name="Inagaki F."/>
            <person name="Takami H."/>
        </authorList>
    </citation>
    <scope>NUCLEOTIDE SEQUENCE</scope>
    <source>
        <strain evidence="7">Expedition CK06-06</strain>
    </source>
</reference>
<dbReference type="CDD" id="cd04881">
    <property type="entry name" value="ACT_HSDH-Hom"/>
    <property type="match status" value="1"/>
</dbReference>
<accession>X0SK44</accession>
<keyword evidence="1" id="KW-0028">Amino-acid biosynthesis</keyword>
<dbReference type="Pfam" id="PF01842">
    <property type="entry name" value="ACT"/>
    <property type="match status" value="1"/>
</dbReference>
<dbReference type="Gene3D" id="3.30.70.260">
    <property type="match status" value="1"/>
</dbReference>
<evidence type="ECO:0000256" key="5">
    <source>
        <dbReference type="ARBA" id="ARBA00034478"/>
    </source>
</evidence>
<feature type="domain" description="ACT" evidence="6">
    <location>
        <begin position="39"/>
        <end position="115"/>
    </location>
</feature>
<organism evidence="7">
    <name type="scientific">marine sediment metagenome</name>
    <dbReference type="NCBI Taxonomy" id="412755"/>
    <lineage>
        <taxon>unclassified sequences</taxon>
        <taxon>metagenomes</taxon>
        <taxon>ecological metagenomes</taxon>
    </lineage>
</organism>
<sequence length="118" mass="13246">ADVIHLAQNIKLGLRPRPQPQPSQIKKLTPISQIVSRYYMRMTTADRPGVLAQISKILADNLISISSVIQKETDVESQKAEIVLMTYPAQESALQQALQEIEKLEIVQEIGNLIRVED</sequence>
<dbReference type="GO" id="GO:0009088">
    <property type="term" value="P:threonine biosynthetic process"/>
    <property type="evidence" value="ECO:0007669"/>
    <property type="project" value="UniProtKB-KW"/>
</dbReference>
<evidence type="ECO:0000259" key="6">
    <source>
        <dbReference type="PROSITE" id="PS51671"/>
    </source>
</evidence>
<dbReference type="PROSITE" id="PS51671">
    <property type="entry name" value="ACT"/>
    <property type="match status" value="1"/>
</dbReference>
<evidence type="ECO:0000313" key="7">
    <source>
        <dbReference type="EMBL" id="GAF76262.1"/>
    </source>
</evidence>
<dbReference type="EMBL" id="BARS01009552">
    <property type="protein sequence ID" value="GAF76262.1"/>
    <property type="molecule type" value="Genomic_DNA"/>
</dbReference>
<dbReference type="SUPFAM" id="SSF55021">
    <property type="entry name" value="ACT-like"/>
    <property type="match status" value="1"/>
</dbReference>
<dbReference type="InterPro" id="IPR045865">
    <property type="entry name" value="ACT-like_dom_sf"/>
</dbReference>
<evidence type="ECO:0000256" key="1">
    <source>
        <dbReference type="ARBA" id="ARBA00022605"/>
    </source>
</evidence>
<dbReference type="GO" id="GO:0009086">
    <property type="term" value="P:methionine biosynthetic process"/>
    <property type="evidence" value="ECO:0007669"/>
    <property type="project" value="UniProtKB-KW"/>
</dbReference>
<evidence type="ECO:0000256" key="4">
    <source>
        <dbReference type="ARBA" id="ARBA00023167"/>
    </source>
</evidence>
<evidence type="ECO:0000256" key="3">
    <source>
        <dbReference type="ARBA" id="ARBA00022857"/>
    </source>
</evidence>
<proteinExistence type="predicted"/>
<keyword evidence="3" id="KW-0521">NADP</keyword>
<dbReference type="AlphaFoldDB" id="X0SK44"/>
<dbReference type="FunFam" id="3.30.70.260:FF:000030">
    <property type="entry name" value="Homoserine dehydrogenase"/>
    <property type="match status" value="1"/>
</dbReference>
<protein>
    <recommendedName>
        <fullName evidence="6">ACT domain-containing protein</fullName>
    </recommendedName>
</protein>
<gene>
    <name evidence="7" type="ORF">S01H1_17945</name>
</gene>
<dbReference type="InterPro" id="IPR002912">
    <property type="entry name" value="ACT_dom"/>
</dbReference>
<evidence type="ECO:0000256" key="2">
    <source>
        <dbReference type="ARBA" id="ARBA00022697"/>
    </source>
</evidence>
<feature type="non-terminal residue" evidence="7">
    <location>
        <position position="1"/>
    </location>
</feature>
<comment type="caution">
    <text evidence="7">The sequence shown here is derived from an EMBL/GenBank/DDBJ whole genome shotgun (WGS) entry which is preliminary data.</text>
</comment>
<keyword evidence="2" id="KW-0791">Threonine biosynthesis</keyword>
<keyword evidence="4" id="KW-0486">Methionine biosynthesis</keyword>